<dbReference type="SUPFAM" id="SSF50677">
    <property type="entry name" value="ValRS/IleRS/LeuRS editing domain"/>
    <property type="match status" value="1"/>
</dbReference>
<dbReference type="PANTHER" id="PTHR43740">
    <property type="entry name" value="LEUCYL-TRNA SYNTHETASE"/>
    <property type="match status" value="1"/>
</dbReference>
<dbReference type="InterPro" id="IPR014729">
    <property type="entry name" value="Rossmann-like_a/b/a_fold"/>
</dbReference>
<evidence type="ECO:0000256" key="5">
    <source>
        <dbReference type="ARBA" id="ARBA00022598"/>
    </source>
</evidence>
<dbReference type="Pfam" id="PF09334">
    <property type="entry name" value="tRNA-synt_1g"/>
    <property type="match status" value="1"/>
</dbReference>
<evidence type="ECO:0000256" key="6">
    <source>
        <dbReference type="ARBA" id="ARBA00022741"/>
    </source>
</evidence>
<reference evidence="17" key="1">
    <citation type="submission" date="2021-01" db="EMBL/GenBank/DDBJ databases">
        <title>Metabolic potential, ecology and presence of endohyphal bacteria is reflected in genomic diversity of Mucoromycotina.</title>
        <authorList>
            <person name="Muszewska A."/>
            <person name="Okrasinska A."/>
            <person name="Steczkiewicz K."/>
            <person name="Drgas O."/>
            <person name="Orlowska M."/>
            <person name="Perlinska-Lenart U."/>
            <person name="Aleksandrzak-Piekarczyk T."/>
            <person name="Szatraj K."/>
            <person name="Zielenkiewicz U."/>
            <person name="Pilsyk S."/>
            <person name="Malc E."/>
            <person name="Mieczkowski P."/>
            <person name="Kruszewska J.S."/>
            <person name="Biernat P."/>
            <person name="Pawlowska J."/>
        </authorList>
    </citation>
    <scope>NUCLEOTIDE SEQUENCE</scope>
    <source>
        <strain evidence="17">WA0000018081</strain>
    </source>
</reference>
<dbReference type="FunFam" id="3.40.50.620:FF:000100">
    <property type="entry name" value="probable leucine--tRNA ligase, mitochondrial"/>
    <property type="match status" value="1"/>
</dbReference>
<sequence length="1189" mass="135040">MSIFATRPSIRLVTRTHLPATLLGTTNYATSTRKLPVDFSSIEDKWKARWKDSTPTAVDSSKPSYYALSMFPYPSGMLHMGHVRVYTISDAIQRFRKMNGYNVLHPMGWDAFGLPAENAAIERGIHPAEWTTKNISIMKEQISKLCIDFDWSREIATCDPEYYKWTQYIFLQLYNSGLAYQKEAVVNWDPVDKTVLANEQVDNEGKSWRSGAVVERKKLRQWFFKVTDFAEDLLKDIDRLENWPDRVKQMQRNWIGKSTGAEIDFSISSTLPNDNKLEPIKVFTSRPDTVYGVQYLVLAPEHPLVKKENLPVEQAESVLSFVNDLTKKQNAQEAEENKKGVFTGLYAQNPFTEEDIPIYVAPYVLSEYGTGAVMAVPAHDKRDYDFCKVNNVVKDIKFVVEPSIKEVGKELDYSSPFLQQGVLTDLSGPYKGMKSKDASKAILKKAKELGIGKSATQYRLRDWLLSRQRYWGAPIPIIHCPDCKVVPVPKEDLPVHLPLDVEFSGKGHSPLATKEDWVNCKCPKCQGPAKRETDTMDTFVDSSWYFMRFTDPKNTELPFDPVKASAMLPVDIYIGGVEHAILHLLYSRFISKTLLKQGAYSELPDTKPGNGEPFNVLLTQGMVHGRTFKDPKTSRFLKPEEVDLTDNNQPKIIATGEQPLISFEKMSKSKYNGVDPVNVVEECGVDPTRLHILYKAPPSEVLEWEEDSIVGMQRWISKVLKLSQAVQPSSQPISTLETMSKDEREMYRATNQTVKQVTESLSNTYAFNTVISDLIKLSNHVSSSTVDSSSPVYAHAVQCLVKMMAPMTPSTSEECWELLKNEQSVFEQEWPEFVPEALQKDQIDCVVQVNGKTRLSITVPNELAGNAKEIERLVRESEIGQKWLSDKPVRKLILAKKGESLSMSHPPNSEVYGASNPSLFSGTHTQDILEWLSKFKYFSEANGWDERKQFIMMPYYLTGSAKQWFERNKQDLVNKDLLETGLKETYQQTNLPILEQVSPETTQYTVSKSSVSLPVTLVYKIKAFPPPSSISDAFFKLCLVAACTKREVLMTYKQCYFQSNPALDDYLERHFSKNSRLNFNSLHLIGNLLLCYVPDTQCEFIPAYREKLRANNIFEADIEASQLSEIQKSILSTKLESFNKLNCKVCGWIMTVFMKMCRNNEQLPGIDFLTSETVVLTGSEEGVFGYTNE</sequence>
<dbReference type="GO" id="GO:0006429">
    <property type="term" value="P:leucyl-tRNA aminoacylation"/>
    <property type="evidence" value="ECO:0007669"/>
    <property type="project" value="InterPro"/>
</dbReference>
<evidence type="ECO:0000313" key="18">
    <source>
        <dbReference type="Proteomes" id="UP000613177"/>
    </source>
</evidence>
<evidence type="ECO:0000256" key="8">
    <source>
        <dbReference type="ARBA" id="ARBA00022917"/>
    </source>
</evidence>
<dbReference type="AlphaFoldDB" id="A0A8H7SX52"/>
<evidence type="ECO:0000256" key="11">
    <source>
        <dbReference type="ARBA" id="ARBA00047469"/>
    </source>
</evidence>
<evidence type="ECO:0000313" key="17">
    <source>
        <dbReference type="EMBL" id="KAG2238000.1"/>
    </source>
</evidence>
<comment type="caution">
    <text evidence="17">The sequence shown here is derived from an EMBL/GenBank/DDBJ whole genome shotgun (WGS) entry which is preliminary data.</text>
</comment>
<comment type="catalytic activity">
    <reaction evidence="11">
        <text>tRNA(Leu) + L-leucine + ATP = L-leucyl-tRNA(Leu) + AMP + diphosphate</text>
        <dbReference type="Rhea" id="RHEA:11688"/>
        <dbReference type="Rhea" id="RHEA-COMP:9613"/>
        <dbReference type="Rhea" id="RHEA-COMP:9622"/>
        <dbReference type="ChEBI" id="CHEBI:30616"/>
        <dbReference type="ChEBI" id="CHEBI:33019"/>
        <dbReference type="ChEBI" id="CHEBI:57427"/>
        <dbReference type="ChEBI" id="CHEBI:78442"/>
        <dbReference type="ChEBI" id="CHEBI:78494"/>
        <dbReference type="ChEBI" id="CHEBI:456215"/>
        <dbReference type="EC" id="6.1.1.4"/>
    </reaction>
</comment>
<evidence type="ECO:0000259" key="15">
    <source>
        <dbReference type="Pfam" id="PF09334"/>
    </source>
</evidence>
<proteinExistence type="inferred from homology"/>
<name>A0A8H7SX52_9FUNG</name>
<feature type="domain" description="Aminoacyl-tRNA synthetase class Ia" evidence="13">
    <location>
        <begin position="460"/>
        <end position="623"/>
    </location>
</feature>
<evidence type="ECO:0000256" key="3">
    <source>
        <dbReference type="ARBA" id="ARBA00005594"/>
    </source>
</evidence>
<dbReference type="InterPro" id="IPR009080">
    <property type="entry name" value="tRNAsynth_Ia_anticodon-bd"/>
</dbReference>
<keyword evidence="18" id="KW-1185">Reference proteome</keyword>
<evidence type="ECO:0000259" key="13">
    <source>
        <dbReference type="Pfam" id="PF00133"/>
    </source>
</evidence>
<gene>
    <name evidence="17" type="ORF">INT48_002563</name>
</gene>
<dbReference type="PROSITE" id="PS00178">
    <property type="entry name" value="AA_TRNA_LIGASE_I"/>
    <property type="match status" value="1"/>
</dbReference>
<accession>A0A8H7SX52</accession>
<dbReference type="GO" id="GO:0005759">
    <property type="term" value="C:mitochondrial matrix"/>
    <property type="evidence" value="ECO:0007669"/>
    <property type="project" value="UniProtKB-SubCell"/>
</dbReference>
<dbReference type="InterPro" id="IPR002300">
    <property type="entry name" value="aa-tRNA-synth_Ia"/>
</dbReference>
<dbReference type="SUPFAM" id="SSF47323">
    <property type="entry name" value="Anticodon-binding domain of a subclass of class I aminoacyl-tRNA synthetases"/>
    <property type="match status" value="1"/>
</dbReference>
<dbReference type="Pfam" id="PF08264">
    <property type="entry name" value="Anticodon_1"/>
    <property type="match status" value="1"/>
</dbReference>
<evidence type="ECO:0000256" key="9">
    <source>
        <dbReference type="ARBA" id="ARBA00023146"/>
    </source>
</evidence>
<dbReference type="InterPro" id="IPR001412">
    <property type="entry name" value="aa-tRNA-synth_I_CS"/>
</dbReference>
<protein>
    <recommendedName>
        <fullName evidence="4">leucine--tRNA ligase</fullName>
        <ecNumber evidence="4">6.1.1.4</ecNumber>
    </recommendedName>
    <alternativeName>
        <fullName evidence="10">Leucyl-tRNA synthetase</fullName>
    </alternativeName>
</protein>
<keyword evidence="7 12" id="KW-0067">ATP-binding</keyword>
<evidence type="ECO:0000256" key="2">
    <source>
        <dbReference type="ARBA" id="ARBA00004496"/>
    </source>
</evidence>
<dbReference type="EC" id="6.1.1.4" evidence="4"/>
<dbReference type="Gene3D" id="1.10.730.10">
    <property type="entry name" value="Isoleucyl-tRNA Synthetase, Domain 1"/>
    <property type="match status" value="1"/>
</dbReference>
<dbReference type="PANTHER" id="PTHR43740:SF2">
    <property type="entry name" value="LEUCINE--TRNA LIGASE, MITOCHONDRIAL"/>
    <property type="match status" value="1"/>
</dbReference>
<dbReference type="Gene3D" id="3.40.50.620">
    <property type="entry name" value="HUPs"/>
    <property type="match status" value="2"/>
</dbReference>
<dbReference type="HAMAP" id="MF_00049_B">
    <property type="entry name" value="Leu_tRNA_synth_B"/>
    <property type="match status" value="1"/>
</dbReference>
<dbReference type="Pfam" id="PF00133">
    <property type="entry name" value="tRNA-synt_1"/>
    <property type="match status" value="1"/>
</dbReference>
<dbReference type="Pfam" id="PF13603">
    <property type="entry name" value="tRNA-synt_1_2"/>
    <property type="match status" value="1"/>
</dbReference>
<dbReference type="InterPro" id="IPR009008">
    <property type="entry name" value="Val/Leu/Ile-tRNA-synth_edit"/>
</dbReference>
<feature type="domain" description="Methionyl/Leucyl tRNA synthetase" evidence="15">
    <location>
        <begin position="69"/>
        <end position="202"/>
    </location>
</feature>
<evidence type="ECO:0000256" key="10">
    <source>
        <dbReference type="ARBA" id="ARBA00030520"/>
    </source>
</evidence>
<dbReference type="FunFam" id="3.40.50.620:FF:000003">
    <property type="entry name" value="Leucine--tRNA ligase"/>
    <property type="match status" value="1"/>
</dbReference>
<keyword evidence="6 12" id="KW-0547">Nucleotide-binding</keyword>
<dbReference type="InterPro" id="IPR002302">
    <property type="entry name" value="Leu-tRNA-ligase"/>
</dbReference>
<dbReference type="CDD" id="cd00812">
    <property type="entry name" value="LeuRS_core"/>
    <property type="match status" value="1"/>
</dbReference>
<feature type="domain" description="Methionyl/Valyl/Leucyl/Isoleucyl-tRNA synthetase anticodon-binding" evidence="14">
    <location>
        <begin position="744"/>
        <end position="863"/>
    </location>
</feature>
<evidence type="ECO:0000256" key="7">
    <source>
        <dbReference type="ARBA" id="ARBA00022840"/>
    </source>
</evidence>
<dbReference type="InterPro" id="IPR013155">
    <property type="entry name" value="M/V/L/I-tRNA-synth_anticd-bd"/>
</dbReference>
<dbReference type="GO" id="GO:0032543">
    <property type="term" value="P:mitochondrial translation"/>
    <property type="evidence" value="ECO:0007669"/>
    <property type="project" value="TreeGrafter"/>
</dbReference>
<evidence type="ECO:0000256" key="12">
    <source>
        <dbReference type="RuleBase" id="RU363035"/>
    </source>
</evidence>
<dbReference type="Proteomes" id="UP000613177">
    <property type="component" value="Unassembled WGS sequence"/>
</dbReference>
<feature type="domain" description="Leucyl-tRNA synthetase editing" evidence="16">
    <location>
        <begin position="252"/>
        <end position="446"/>
    </location>
</feature>
<dbReference type="NCBIfam" id="TIGR00396">
    <property type="entry name" value="leuS_bact"/>
    <property type="match status" value="1"/>
</dbReference>
<dbReference type="GO" id="GO:0004823">
    <property type="term" value="F:leucine-tRNA ligase activity"/>
    <property type="evidence" value="ECO:0007669"/>
    <property type="project" value="UniProtKB-EC"/>
</dbReference>
<dbReference type="FunFam" id="1.10.730.10:FF:000002">
    <property type="entry name" value="Leucine--tRNA ligase"/>
    <property type="match status" value="1"/>
</dbReference>
<comment type="subcellular location">
    <subcellularLocation>
        <location evidence="2">Cytoplasm</location>
    </subcellularLocation>
    <subcellularLocation>
        <location evidence="1">Mitochondrion matrix</location>
    </subcellularLocation>
</comment>
<dbReference type="GO" id="GO:0005524">
    <property type="term" value="F:ATP binding"/>
    <property type="evidence" value="ECO:0007669"/>
    <property type="project" value="UniProtKB-KW"/>
</dbReference>
<dbReference type="PRINTS" id="PR00985">
    <property type="entry name" value="TRNASYNTHLEU"/>
</dbReference>
<dbReference type="EMBL" id="JAEPRE010000001">
    <property type="protein sequence ID" value="KAG2238000.1"/>
    <property type="molecule type" value="Genomic_DNA"/>
</dbReference>
<evidence type="ECO:0000256" key="4">
    <source>
        <dbReference type="ARBA" id="ARBA00013164"/>
    </source>
</evidence>
<evidence type="ECO:0000259" key="16">
    <source>
        <dbReference type="Pfam" id="PF13603"/>
    </source>
</evidence>
<dbReference type="SUPFAM" id="SSF52374">
    <property type="entry name" value="Nucleotidylyl transferase"/>
    <property type="match status" value="1"/>
</dbReference>
<evidence type="ECO:0000259" key="14">
    <source>
        <dbReference type="Pfam" id="PF08264"/>
    </source>
</evidence>
<comment type="similarity">
    <text evidence="3 12">Belongs to the class-I aminoacyl-tRNA synthetase family.</text>
</comment>
<organism evidence="17 18">
    <name type="scientific">Thamnidium elegans</name>
    <dbReference type="NCBI Taxonomy" id="101142"/>
    <lineage>
        <taxon>Eukaryota</taxon>
        <taxon>Fungi</taxon>
        <taxon>Fungi incertae sedis</taxon>
        <taxon>Mucoromycota</taxon>
        <taxon>Mucoromycotina</taxon>
        <taxon>Mucoromycetes</taxon>
        <taxon>Mucorales</taxon>
        <taxon>Mucorineae</taxon>
        <taxon>Mucoraceae</taxon>
        <taxon>Thamnidium</taxon>
    </lineage>
</organism>
<keyword evidence="9 12" id="KW-0030">Aminoacyl-tRNA synthetase</keyword>
<keyword evidence="8 12" id="KW-0648">Protein biosynthesis</keyword>
<dbReference type="InterPro" id="IPR025709">
    <property type="entry name" value="Leu_tRNA-synth_edit"/>
</dbReference>
<dbReference type="GO" id="GO:0002161">
    <property type="term" value="F:aminoacyl-tRNA deacylase activity"/>
    <property type="evidence" value="ECO:0007669"/>
    <property type="project" value="InterPro"/>
</dbReference>
<evidence type="ECO:0000256" key="1">
    <source>
        <dbReference type="ARBA" id="ARBA00004305"/>
    </source>
</evidence>
<dbReference type="InterPro" id="IPR015413">
    <property type="entry name" value="Methionyl/Leucyl_tRNA_Synth"/>
</dbReference>
<keyword evidence="5 12" id="KW-0436">Ligase</keyword>